<keyword evidence="8" id="KW-0804">Transcription</keyword>
<sequence>MSITQNSWSPPTRKGYMCPGCGKGLSHKYTLDRHLKTVCGKVRNTNGKWKCKDCNRTYESQGSLSRHYRYECHVNPQFRCVFCKRLFTQKCSLSRHLKKKHQKDVNVYVELGSYPSRSTTSASE</sequence>
<evidence type="ECO:0000256" key="4">
    <source>
        <dbReference type="ARBA" id="ARBA00022771"/>
    </source>
</evidence>
<evidence type="ECO:0000256" key="7">
    <source>
        <dbReference type="ARBA" id="ARBA00023125"/>
    </source>
</evidence>
<proteinExistence type="predicted"/>
<evidence type="ECO:0000256" key="10">
    <source>
        <dbReference type="PROSITE-ProRule" id="PRU00042"/>
    </source>
</evidence>
<dbReference type="InterPro" id="IPR036236">
    <property type="entry name" value="Znf_C2H2_sf"/>
</dbReference>
<dbReference type="InterPro" id="IPR013087">
    <property type="entry name" value="Znf_C2H2_type"/>
</dbReference>
<protein>
    <submittedName>
        <fullName evidence="13">Transcription factor Ovo-like 2</fullName>
    </submittedName>
</protein>
<dbReference type="RefSeq" id="XP_024889515.1">
    <property type="nucleotide sequence ID" value="XM_025033747.1"/>
</dbReference>
<evidence type="ECO:0000256" key="6">
    <source>
        <dbReference type="ARBA" id="ARBA00023015"/>
    </source>
</evidence>
<accession>A0A6J1R9Q4</accession>
<dbReference type="PROSITE" id="PS00028">
    <property type="entry name" value="ZINC_FINGER_C2H2_1"/>
    <property type="match status" value="2"/>
</dbReference>
<dbReference type="SUPFAM" id="SSF57667">
    <property type="entry name" value="beta-beta-alpha zinc fingers"/>
    <property type="match status" value="2"/>
</dbReference>
<evidence type="ECO:0000256" key="5">
    <source>
        <dbReference type="ARBA" id="ARBA00022833"/>
    </source>
</evidence>
<name>A0A6J1R9Q4_9HYME</name>
<evidence type="ECO:0000256" key="3">
    <source>
        <dbReference type="ARBA" id="ARBA00022737"/>
    </source>
</evidence>
<dbReference type="GeneID" id="112465936"/>
<evidence type="ECO:0000256" key="1">
    <source>
        <dbReference type="ARBA" id="ARBA00004123"/>
    </source>
</evidence>
<keyword evidence="3" id="KW-0677">Repeat</keyword>
<evidence type="ECO:0000259" key="11">
    <source>
        <dbReference type="PROSITE" id="PS50157"/>
    </source>
</evidence>
<dbReference type="OrthoDB" id="6359816at2759"/>
<evidence type="ECO:0000256" key="2">
    <source>
        <dbReference type="ARBA" id="ARBA00022723"/>
    </source>
</evidence>
<dbReference type="Pfam" id="PF00096">
    <property type="entry name" value="zf-C2H2"/>
    <property type="match status" value="1"/>
</dbReference>
<dbReference type="Gene3D" id="3.30.160.60">
    <property type="entry name" value="Classic Zinc Finger"/>
    <property type="match status" value="1"/>
</dbReference>
<keyword evidence="5" id="KW-0862">Zinc</keyword>
<dbReference type="SMART" id="SM00355">
    <property type="entry name" value="ZnF_C2H2"/>
    <property type="match status" value="3"/>
</dbReference>
<evidence type="ECO:0000256" key="9">
    <source>
        <dbReference type="ARBA" id="ARBA00023242"/>
    </source>
</evidence>
<dbReference type="GO" id="GO:0003677">
    <property type="term" value="F:DNA binding"/>
    <property type="evidence" value="ECO:0007669"/>
    <property type="project" value="UniProtKB-KW"/>
</dbReference>
<keyword evidence="6" id="KW-0805">Transcription regulation</keyword>
<dbReference type="PANTHER" id="PTHR24394">
    <property type="entry name" value="ZINC FINGER PROTEIN"/>
    <property type="match status" value="1"/>
</dbReference>
<keyword evidence="9" id="KW-0539">Nucleus</keyword>
<reference evidence="13" key="1">
    <citation type="submission" date="2025-08" db="UniProtKB">
        <authorList>
            <consortium name="RefSeq"/>
        </authorList>
    </citation>
    <scope>IDENTIFICATION</scope>
    <source>
        <tissue evidence="13">Whole body</tissue>
    </source>
</reference>
<keyword evidence="2" id="KW-0479">Metal-binding</keyword>
<dbReference type="FunFam" id="3.30.160.60:FF:000446">
    <property type="entry name" value="Zinc finger protein"/>
    <property type="match status" value="1"/>
</dbReference>
<evidence type="ECO:0000313" key="13">
    <source>
        <dbReference type="RefSeq" id="XP_024889515.1"/>
    </source>
</evidence>
<dbReference type="PROSITE" id="PS50157">
    <property type="entry name" value="ZINC_FINGER_C2H2_2"/>
    <property type="match status" value="3"/>
</dbReference>
<keyword evidence="7" id="KW-0238">DNA-binding</keyword>
<gene>
    <name evidence="13" type="primary">LOC112465936</name>
</gene>
<dbReference type="AlphaFoldDB" id="A0A6J1R9Q4"/>
<dbReference type="InterPro" id="IPR041697">
    <property type="entry name" value="Znf-C2H2_11"/>
</dbReference>
<dbReference type="GO" id="GO:0008270">
    <property type="term" value="F:zinc ion binding"/>
    <property type="evidence" value="ECO:0007669"/>
    <property type="project" value="UniProtKB-KW"/>
</dbReference>
<comment type="subcellular location">
    <subcellularLocation>
        <location evidence="1">Nucleus</location>
    </subcellularLocation>
</comment>
<dbReference type="PANTHER" id="PTHR24394:SF44">
    <property type="entry name" value="ZINC FINGER PROTEIN 271-LIKE"/>
    <property type="match status" value="1"/>
</dbReference>
<feature type="domain" description="C2H2-type" evidence="11">
    <location>
        <begin position="78"/>
        <end position="106"/>
    </location>
</feature>
<dbReference type="Pfam" id="PF16622">
    <property type="entry name" value="zf-C2H2_11"/>
    <property type="match status" value="1"/>
</dbReference>
<keyword evidence="12" id="KW-1185">Reference proteome</keyword>
<keyword evidence="4 10" id="KW-0863">Zinc-finger</keyword>
<organism evidence="12 13">
    <name type="scientific">Temnothorax curvispinosus</name>
    <dbReference type="NCBI Taxonomy" id="300111"/>
    <lineage>
        <taxon>Eukaryota</taxon>
        <taxon>Metazoa</taxon>
        <taxon>Ecdysozoa</taxon>
        <taxon>Arthropoda</taxon>
        <taxon>Hexapoda</taxon>
        <taxon>Insecta</taxon>
        <taxon>Pterygota</taxon>
        <taxon>Neoptera</taxon>
        <taxon>Endopterygota</taxon>
        <taxon>Hymenoptera</taxon>
        <taxon>Apocrita</taxon>
        <taxon>Aculeata</taxon>
        <taxon>Formicoidea</taxon>
        <taxon>Formicidae</taxon>
        <taxon>Myrmicinae</taxon>
        <taxon>Temnothorax</taxon>
    </lineage>
</organism>
<evidence type="ECO:0000256" key="8">
    <source>
        <dbReference type="ARBA" id="ARBA00023163"/>
    </source>
</evidence>
<dbReference type="GO" id="GO:0000981">
    <property type="term" value="F:DNA-binding transcription factor activity, RNA polymerase II-specific"/>
    <property type="evidence" value="ECO:0007669"/>
    <property type="project" value="TreeGrafter"/>
</dbReference>
<dbReference type="GO" id="GO:0005634">
    <property type="term" value="C:nucleus"/>
    <property type="evidence" value="ECO:0007669"/>
    <property type="project" value="UniProtKB-SubCell"/>
</dbReference>
<feature type="domain" description="C2H2-type" evidence="11">
    <location>
        <begin position="49"/>
        <end position="78"/>
    </location>
</feature>
<feature type="domain" description="C2H2-type" evidence="11">
    <location>
        <begin position="16"/>
        <end position="43"/>
    </location>
</feature>
<evidence type="ECO:0000313" key="12">
    <source>
        <dbReference type="Proteomes" id="UP000504618"/>
    </source>
</evidence>
<dbReference type="Proteomes" id="UP000504618">
    <property type="component" value="Unplaced"/>
</dbReference>